<dbReference type="InterPro" id="IPR042099">
    <property type="entry name" value="ANL_N_sf"/>
</dbReference>
<reference evidence="2 3" key="1">
    <citation type="submission" date="2020-12" db="EMBL/GenBank/DDBJ databases">
        <title>FDA dAtabase for Regulatory Grade micrObial Sequences (FDA-ARGOS): Supporting development and validation of Infectious Disease Dx tests.</title>
        <authorList>
            <person name="Sproer C."/>
            <person name="Gronow S."/>
            <person name="Severitt S."/>
            <person name="Schroder I."/>
            <person name="Tallon L."/>
            <person name="Sadzewicz L."/>
            <person name="Zhao X."/>
            <person name="Boylan J."/>
            <person name="Ott S."/>
            <person name="Bowen H."/>
            <person name="Vavikolanu K."/>
            <person name="Mehta A."/>
            <person name="Aluvathingal J."/>
            <person name="Nadendla S."/>
            <person name="Lowell S."/>
            <person name="Myers T."/>
            <person name="Yan Y."/>
            <person name="Sichtig H."/>
        </authorList>
    </citation>
    <scope>NUCLEOTIDE SEQUENCE [LARGE SCALE GENOMIC DNA]</scope>
    <source>
        <strain evidence="2 3">FDAARGOS_909</strain>
    </source>
</reference>
<dbReference type="GO" id="GO:0030729">
    <property type="term" value="F:acetoacetate-CoA ligase activity"/>
    <property type="evidence" value="ECO:0007669"/>
    <property type="project" value="TreeGrafter"/>
</dbReference>
<sequence length="189" mass="20768">MTGRYIEISCSKPILKERPWTAWTMYHWLVSGLASKAAVVLYEGVAIVKRPQGDDPGNLWRMAQQAGITHFGTSPRYLAALAAADYAPGHRHDLGALRSVLSAGAPVQPGQFDWLYRAVKKEMLFASISGGTEIMGRLVLGSPLHPVRRRPCAAPWSSTGVPTPRSRPAFPRRTFLHGAGAFRFWRASS</sequence>
<evidence type="ECO:0000313" key="2">
    <source>
        <dbReference type="EMBL" id="QPS08408.1"/>
    </source>
</evidence>
<dbReference type="SUPFAM" id="SSF56801">
    <property type="entry name" value="Acetyl-CoA synthetase-like"/>
    <property type="match status" value="1"/>
</dbReference>
<accession>A0A7T2S3W7</accession>
<proteinExistence type="predicted"/>
<protein>
    <submittedName>
        <fullName evidence="2">AMP-binding protein</fullName>
    </submittedName>
</protein>
<dbReference type="Gene3D" id="3.40.50.12780">
    <property type="entry name" value="N-terminal domain of ligase-like"/>
    <property type="match status" value="1"/>
</dbReference>
<feature type="domain" description="AMP-dependent synthetase/ligase" evidence="1">
    <location>
        <begin position="30"/>
        <end position="164"/>
    </location>
</feature>
<evidence type="ECO:0000313" key="3">
    <source>
        <dbReference type="Proteomes" id="UP000594778"/>
    </source>
</evidence>
<dbReference type="PANTHER" id="PTHR42921:SF1">
    <property type="entry name" value="ACETOACETYL-COA SYNTHETASE"/>
    <property type="match status" value="1"/>
</dbReference>
<dbReference type="RefSeq" id="WP_197955771.1">
    <property type="nucleotide sequence ID" value="NZ_CP065668.1"/>
</dbReference>
<organism evidence="2 3">
    <name type="scientific">Delftia acidovorans</name>
    <name type="common">Pseudomonas acidovorans</name>
    <name type="synonym">Comamonas acidovorans</name>
    <dbReference type="NCBI Taxonomy" id="80866"/>
    <lineage>
        <taxon>Bacteria</taxon>
        <taxon>Pseudomonadati</taxon>
        <taxon>Pseudomonadota</taxon>
        <taxon>Betaproteobacteria</taxon>
        <taxon>Burkholderiales</taxon>
        <taxon>Comamonadaceae</taxon>
        <taxon>Delftia</taxon>
    </lineage>
</organism>
<dbReference type="Proteomes" id="UP000594778">
    <property type="component" value="Chromosome"/>
</dbReference>
<dbReference type="PANTHER" id="PTHR42921">
    <property type="entry name" value="ACETOACETYL-COA SYNTHETASE"/>
    <property type="match status" value="1"/>
</dbReference>
<evidence type="ECO:0000259" key="1">
    <source>
        <dbReference type="Pfam" id="PF00501"/>
    </source>
</evidence>
<dbReference type="EMBL" id="CP065668">
    <property type="protein sequence ID" value="QPS08408.1"/>
    <property type="molecule type" value="Genomic_DNA"/>
</dbReference>
<dbReference type="InterPro" id="IPR000873">
    <property type="entry name" value="AMP-dep_synth/lig_dom"/>
</dbReference>
<gene>
    <name evidence="2" type="ORF">I6G66_29880</name>
</gene>
<dbReference type="Pfam" id="PF00501">
    <property type="entry name" value="AMP-binding"/>
    <property type="match status" value="1"/>
</dbReference>
<name>A0A7T2S3W7_DELAC</name>
<dbReference type="AlphaFoldDB" id="A0A7T2S3W7"/>